<dbReference type="PANTHER" id="PTHR11097:SF9">
    <property type="entry name" value="EXOSOME COMPLEX COMPONENT RRP43"/>
    <property type="match status" value="1"/>
</dbReference>
<evidence type="ECO:0000256" key="2">
    <source>
        <dbReference type="ARBA" id="ARBA00004604"/>
    </source>
</evidence>
<evidence type="ECO:0000259" key="11">
    <source>
        <dbReference type="Pfam" id="PF03725"/>
    </source>
</evidence>
<dbReference type="SUPFAM" id="SSF54211">
    <property type="entry name" value="Ribosomal protein S5 domain 2-like"/>
    <property type="match status" value="1"/>
</dbReference>
<comment type="subcellular location">
    <subcellularLocation>
        <location evidence="1">Cytoplasm</location>
    </subcellularLocation>
    <subcellularLocation>
        <location evidence="2">Nucleus</location>
        <location evidence="2">Nucleolus</location>
    </subcellularLocation>
</comment>
<evidence type="ECO:0000313" key="12">
    <source>
        <dbReference type="EMBL" id="VDP09502.1"/>
    </source>
</evidence>
<evidence type="ECO:0000256" key="8">
    <source>
        <dbReference type="ARBA" id="ARBA00023242"/>
    </source>
</evidence>
<sequence>VQRFVDDVTRHLKLLEPHKFHRKLIVDEGVHVDGRKLREFRKTLLRRGVISSADGSALVRHGGTSIMCGVKAELAEPSLMEPKRGRVSISFGSSINLSDYETAQLEEATEILLNLADRCVLDSRQLCVEPGKVCWVLYCDLLLMDCSGAVLDIALTALMSALGNTSLPQVRPRDEELHSRLVSSTFLLCENNLIVCDPTQEESELVDGSLLSIVVGDGGQLCGLYKFGGAFTATESVLSECIGIACKRQQKLVIADS</sequence>
<dbReference type="OrthoDB" id="45882at2759"/>
<dbReference type="InterPro" id="IPR027408">
    <property type="entry name" value="PNPase/RNase_PH_dom_sf"/>
</dbReference>
<evidence type="ECO:0000256" key="3">
    <source>
        <dbReference type="ARBA" id="ARBA00006678"/>
    </source>
</evidence>
<evidence type="ECO:0000256" key="4">
    <source>
        <dbReference type="ARBA" id="ARBA00022490"/>
    </source>
</evidence>
<protein>
    <recommendedName>
        <fullName evidence="9">Ribosomal RNA-processing protein 43</fullName>
    </recommendedName>
</protein>
<evidence type="ECO:0000259" key="10">
    <source>
        <dbReference type="Pfam" id="PF01138"/>
    </source>
</evidence>
<dbReference type="InterPro" id="IPR020568">
    <property type="entry name" value="Ribosomal_Su5_D2-typ_SF"/>
</dbReference>
<evidence type="ECO:0000256" key="1">
    <source>
        <dbReference type="ARBA" id="ARBA00004496"/>
    </source>
</evidence>
<dbReference type="GO" id="GO:0034476">
    <property type="term" value="P:U5 snRNA 3'-end processing"/>
    <property type="evidence" value="ECO:0007669"/>
    <property type="project" value="TreeGrafter"/>
</dbReference>
<dbReference type="GO" id="GO:0071035">
    <property type="term" value="P:nuclear polyadenylation-dependent rRNA catabolic process"/>
    <property type="evidence" value="ECO:0007669"/>
    <property type="project" value="TreeGrafter"/>
</dbReference>
<dbReference type="GO" id="GO:0000467">
    <property type="term" value="P:exonucleolytic trimming to generate mature 3'-end of 5.8S rRNA from tricistronic rRNA transcript (SSU-rRNA, 5.8S rRNA, LSU-rRNA)"/>
    <property type="evidence" value="ECO:0007669"/>
    <property type="project" value="TreeGrafter"/>
</dbReference>
<dbReference type="InterPro" id="IPR001247">
    <property type="entry name" value="ExoRNase_PH_dom1"/>
</dbReference>
<dbReference type="Gene3D" id="3.30.230.70">
    <property type="entry name" value="GHMP Kinase, N-terminal domain"/>
    <property type="match status" value="1"/>
</dbReference>
<dbReference type="GO" id="GO:0016075">
    <property type="term" value="P:rRNA catabolic process"/>
    <property type="evidence" value="ECO:0007669"/>
    <property type="project" value="TreeGrafter"/>
</dbReference>
<keyword evidence="4" id="KW-0963">Cytoplasm</keyword>
<dbReference type="GO" id="GO:0000177">
    <property type="term" value="C:cytoplasmic exosome (RNase complex)"/>
    <property type="evidence" value="ECO:0007669"/>
    <property type="project" value="TreeGrafter"/>
</dbReference>
<dbReference type="GO" id="GO:0071038">
    <property type="term" value="P:TRAMP-dependent tRNA surveillance pathway"/>
    <property type="evidence" value="ECO:0007669"/>
    <property type="project" value="TreeGrafter"/>
</dbReference>
<dbReference type="GO" id="GO:0071028">
    <property type="term" value="P:nuclear mRNA surveillance"/>
    <property type="evidence" value="ECO:0007669"/>
    <property type="project" value="TreeGrafter"/>
</dbReference>
<reference evidence="12 13" key="2">
    <citation type="submission" date="2018-11" db="EMBL/GenBank/DDBJ databases">
        <authorList>
            <consortium name="Pathogen Informatics"/>
        </authorList>
    </citation>
    <scope>NUCLEOTIDE SEQUENCE [LARGE SCALE GENOMIC DNA]</scope>
</reference>
<accession>A0A183IRF7</accession>
<proteinExistence type="inferred from homology"/>
<dbReference type="GO" id="GO:0034473">
    <property type="term" value="P:U1 snRNA 3'-end processing"/>
    <property type="evidence" value="ECO:0007669"/>
    <property type="project" value="TreeGrafter"/>
</dbReference>
<reference evidence="14" key="1">
    <citation type="submission" date="2016-06" db="UniProtKB">
        <authorList>
            <consortium name="WormBaseParasite"/>
        </authorList>
    </citation>
    <scope>IDENTIFICATION</scope>
</reference>
<evidence type="ECO:0000256" key="7">
    <source>
        <dbReference type="ARBA" id="ARBA00022884"/>
    </source>
</evidence>
<evidence type="ECO:0000256" key="6">
    <source>
        <dbReference type="ARBA" id="ARBA00022835"/>
    </source>
</evidence>
<dbReference type="GO" id="GO:0005730">
    <property type="term" value="C:nucleolus"/>
    <property type="evidence" value="ECO:0007669"/>
    <property type="project" value="UniProtKB-SubCell"/>
</dbReference>
<evidence type="ECO:0000313" key="13">
    <source>
        <dbReference type="Proteomes" id="UP000270296"/>
    </source>
</evidence>
<dbReference type="InterPro" id="IPR050590">
    <property type="entry name" value="Exosome_comp_Rrp42_subfam"/>
</dbReference>
<dbReference type="SUPFAM" id="SSF55666">
    <property type="entry name" value="Ribonuclease PH domain 2-like"/>
    <property type="match status" value="1"/>
</dbReference>
<dbReference type="Pfam" id="PF03725">
    <property type="entry name" value="RNase_PH_C"/>
    <property type="match status" value="1"/>
</dbReference>
<keyword evidence="6" id="KW-0271">Exosome</keyword>
<keyword evidence="8" id="KW-0539">Nucleus</keyword>
<feature type="domain" description="Exoribonuclease phosphorolytic" evidence="10">
    <location>
        <begin position="39"/>
        <end position="168"/>
    </location>
</feature>
<keyword evidence="7" id="KW-0694">RNA-binding</keyword>
<dbReference type="WBParaSite" id="SBAD_0000644601-mRNA-1">
    <property type="protein sequence ID" value="SBAD_0000644601-mRNA-1"/>
    <property type="gene ID" value="SBAD_0000644601"/>
</dbReference>
<name>A0A183IRF7_9BILA</name>
<dbReference type="InterPro" id="IPR015847">
    <property type="entry name" value="ExoRNase_PH_dom2"/>
</dbReference>
<evidence type="ECO:0000256" key="9">
    <source>
        <dbReference type="ARBA" id="ARBA00030617"/>
    </source>
</evidence>
<feature type="domain" description="Exoribonuclease phosphorolytic" evidence="11">
    <location>
        <begin position="183"/>
        <end position="247"/>
    </location>
</feature>
<dbReference type="GO" id="GO:0034475">
    <property type="term" value="P:U4 snRNA 3'-end processing"/>
    <property type="evidence" value="ECO:0007669"/>
    <property type="project" value="TreeGrafter"/>
</dbReference>
<gene>
    <name evidence="12" type="ORF">SBAD_LOCUS6204</name>
</gene>
<keyword evidence="13" id="KW-1185">Reference proteome</keyword>
<dbReference type="EMBL" id="UZAM01009563">
    <property type="protein sequence ID" value="VDP09502.1"/>
    <property type="molecule type" value="Genomic_DNA"/>
</dbReference>
<organism evidence="14">
    <name type="scientific">Soboliphyme baturini</name>
    <dbReference type="NCBI Taxonomy" id="241478"/>
    <lineage>
        <taxon>Eukaryota</taxon>
        <taxon>Metazoa</taxon>
        <taxon>Ecdysozoa</taxon>
        <taxon>Nematoda</taxon>
        <taxon>Enoplea</taxon>
        <taxon>Dorylaimia</taxon>
        <taxon>Dioctophymatida</taxon>
        <taxon>Dioctophymatoidea</taxon>
        <taxon>Soboliphymatidae</taxon>
        <taxon>Soboliphyme</taxon>
    </lineage>
</organism>
<dbReference type="GO" id="GO:0000176">
    <property type="term" value="C:nuclear exosome (RNase complex)"/>
    <property type="evidence" value="ECO:0007669"/>
    <property type="project" value="TreeGrafter"/>
</dbReference>
<evidence type="ECO:0000313" key="14">
    <source>
        <dbReference type="WBParaSite" id="SBAD_0000644601-mRNA-1"/>
    </source>
</evidence>
<dbReference type="PANTHER" id="PTHR11097">
    <property type="entry name" value="EXOSOME COMPLEX EXONUCLEASE RIBOSOMAL RNA PROCESSING PROTEIN"/>
    <property type="match status" value="1"/>
</dbReference>
<evidence type="ECO:0000256" key="5">
    <source>
        <dbReference type="ARBA" id="ARBA00022552"/>
    </source>
</evidence>
<keyword evidence="5" id="KW-0698">rRNA processing</keyword>
<dbReference type="AlphaFoldDB" id="A0A183IRF7"/>
<comment type="similarity">
    <text evidence="3">Belongs to the RNase PH family.</text>
</comment>
<dbReference type="Pfam" id="PF01138">
    <property type="entry name" value="RNase_PH"/>
    <property type="match status" value="1"/>
</dbReference>
<dbReference type="InterPro" id="IPR036345">
    <property type="entry name" value="ExoRNase_PH_dom2_sf"/>
</dbReference>
<dbReference type="Proteomes" id="UP000270296">
    <property type="component" value="Unassembled WGS sequence"/>
</dbReference>
<dbReference type="GO" id="GO:0035925">
    <property type="term" value="F:mRNA 3'-UTR AU-rich region binding"/>
    <property type="evidence" value="ECO:0007669"/>
    <property type="project" value="TreeGrafter"/>
</dbReference>